<keyword evidence="2 5" id="KW-0812">Transmembrane</keyword>
<comment type="subcellular location">
    <subcellularLocation>
        <location evidence="1">Membrane</location>
        <topology evidence="1">Multi-pass membrane protein</topology>
    </subcellularLocation>
</comment>
<sequence length="330" mass="38106">MNRYLIILIMILYLLPASAYAHVKWFTETDAEQASIDQIITPAFAFFALLSAVIISFLPFALKKLRTHKPSVKLESRVASLRAYTFVILQYGTAVSLVIQIFRGNLFAPELMALEGIWLWLTVITVILLLIPMRITVRSAGVILLFLYGVTIYVHSWLHMLDYVFYLGIIFIFFFYRTKLNLWTFPFLYLTTGFSLCWVAVEKWVYPNMSANVLINHDIFTFGFEPGTFAMMLGFVEFVVGYLLIIGLLNRLLALVLTGIFFSTALLFGWLELIGHFPIHVILLTFIIEGVSFYKPPVSFHERTWQQITFISVNFILVLSFMVLMYYRLA</sequence>
<evidence type="ECO:0000256" key="4">
    <source>
        <dbReference type="ARBA" id="ARBA00023136"/>
    </source>
</evidence>
<feature type="transmembrane region" description="Helical" evidence="5">
    <location>
        <begin position="187"/>
        <end position="206"/>
    </location>
</feature>
<dbReference type="OrthoDB" id="517560at2"/>
<feature type="transmembrane region" description="Helical" evidence="5">
    <location>
        <begin position="308"/>
        <end position="327"/>
    </location>
</feature>
<dbReference type="GO" id="GO:0016020">
    <property type="term" value="C:membrane"/>
    <property type="evidence" value="ECO:0007669"/>
    <property type="project" value="UniProtKB-SubCell"/>
</dbReference>
<feature type="transmembrane region" description="Helical" evidence="5">
    <location>
        <begin position="252"/>
        <end position="271"/>
    </location>
</feature>
<feature type="transmembrane region" description="Helical" evidence="5">
    <location>
        <begin position="43"/>
        <end position="62"/>
    </location>
</feature>
<organism evidence="6 7">
    <name type="scientific">Alkalicoccus daliensis</name>
    <dbReference type="NCBI Taxonomy" id="745820"/>
    <lineage>
        <taxon>Bacteria</taxon>
        <taxon>Bacillati</taxon>
        <taxon>Bacillota</taxon>
        <taxon>Bacilli</taxon>
        <taxon>Bacillales</taxon>
        <taxon>Bacillaceae</taxon>
        <taxon>Alkalicoccus</taxon>
    </lineage>
</organism>
<feature type="transmembrane region" description="Helical" evidence="5">
    <location>
        <begin position="117"/>
        <end position="133"/>
    </location>
</feature>
<dbReference type="STRING" id="745820.SAMN04488053_103152"/>
<evidence type="ECO:0000313" key="6">
    <source>
        <dbReference type="EMBL" id="SDN75661.1"/>
    </source>
</evidence>
<proteinExistence type="predicted"/>
<feature type="transmembrane region" description="Helical" evidence="5">
    <location>
        <begin position="140"/>
        <end position="157"/>
    </location>
</feature>
<evidence type="ECO:0000256" key="5">
    <source>
        <dbReference type="SAM" id="Phobius"/>
    </source>
</evidence>
<evidence type="ECO:0000256" key="2">
    <source>
        <dbReference type="ARBA" id="ARBA00022692"/>
    </source>
</evidence>
<name>A0A1H0E093_9BACI</name>
<dbReference type="EMBL" id="FNIL01000003">
    <property type="protein sequence ID" value="SDN75661.1"/>
    <property type="molecule type" value="Genomic_DNA"/>
</dbReference>
<keyword evidence="3 5" id="KW-1133">Transmembrane helix</keyword>
<keyword evidence="7" id="KW-1185">Reference proteome</keyword>
<evidence type="ECO:0000313" key="7">
    <source>
        <dbReference type="Proteomes" id="UP000198778"/>
    </source>
</evidence>
<feature type="transmembrane region" description="Helical" evidence="5">
    <location>
        <begin position="163"/>
        <end position="180"/>
    </location>
</feature>
<gene>
    <name evidence="6" type="ORF">SAMN04488053_103152</name>
</gene>
<feature type="transmembrane region" description="Helical" evidence="5">
    <location>
        <begin position="83"/>
        <end position="102"/>
    </location>
</feature>
<keyword evidence="4 5" id="KW-0472">Membrane</keyword>
<dbReference type="Pfam" id="PF07681">
    <property type="entry name" value="DoxX"/>
    <property type="match status" value="1"/>
</dbReference>
<accession>A0A1H0E093</accession>
<dbReference type="RefSeq" id="WP_090842100.1">
    <property type="nucleotide sequence ID" value="NZ_FNIL01000003.1"/>
</dbReference>
<protein>
    <submittedName>
        <fullName evidence="6">DoxX protein</fullName>
    </submittedName>
</protein>
<dbReference type="Proteomes" id="UP000198778">
    <property type="component" value="Unassembled WGS sequence"/>
</dbReference>
<feature type="transmembrane region" description="Helical" evidence="5">
    <location>
        <begin position="226"/>
        <end position="245"/>
    </location>
</feature>
<reference evidence="7" key="1">
    <citation type="submission" date="2016-10" db="EMBL/GenBank/DDBJ databases">
        <authorList>
            <person name="Varghese N."/>
            <person name="Submissions S."/>
        </authorList>
    </citation>
    <scope>NUCLEOTIDE SEQUENCE [LARGE SCALE GENOMIC DNA]</scope>
    <source>
        <strain evidence="7">CGMCC 1.10369</strain>
    </source>
</reference>
<dbReference type="InterPro" id="IPR032808">
    <property type="entry name" value="DoxX"/>
</dbReference>
<evidence type="ECO:0000256" key="1">
    <source>
        <dbReference type="ARBA" id="ARBA00004141"/>
    </source>
</evidence>
<dbReference type="AlphaFoldDB" id="A0A1H0E093"/>
<evidence type="ECO:0000256" key="3">
    <source>
        <dbReference type="ARBA" id="ARBA00022989"/>
    </source>
</evidence>